<dbReference type="InParanoid" id="A4V4W5"/>
<dbReference type="FunCoup" id="A4V4W5">
    <property type="interactions" value="98"/>
</dbReference>
<dbReference type="OrthoDB" id="5875507at2759"/>
<sequence length="149" mass="16946">MGNILCCKKNENEESMLTTAEKRPPKKKVRHSRKKQLVLDKDRKIIQKEKELYQVIYDPEGISVHDLALLGQKNVADGLVKPDLKPKKMGRVTLMPDIQPHLTLKAGTTTISSQKPSPASKSTDDFEISEVEDYVDDLYLQLMDPDRDL</sequence>
<dbReference type="Bgee" id="WBGene00044896">
    <property type="expression patterns" value="Expressed in pharyngeal muscle cell (C elegans) and 2 other cell types or tissues"/>
</dbReference>
<feature type="compositionally biased region" description="Polar residues" evidence="1">
    <location>
        <begin position="106"/>
        <end position="121"/>
    </location>
</feature>
<dbReference type="PaxDb" id="6239-K12C11.5"/>
<evidence type="ECO:0000313" key="3">
    <source>
        <dbReference type="Proteomes" id="UP000001940"/>
    </source>
</evidence>
<dbReference type="KEGG" id="cel:CELE_K12C11.5"/>
<reference evidence="2 3" key="1">
    <citation type="journal article" date="1998" name="Science">
        <title>Genome sequence of the nematode C. elegans: a platform for investigating biology.</title>
        <authorList>
            <consortium name="The C. elegans sequencing consortium"/>
            <person name="Sulson J.E."/>
            <person name="Waterston R."/>
        </authorList>
    </citation>
    <scope>NUCLEOTIDE SEQUENCE [LARGE SCALE GENOMIC DNA]</scope>
    <source>
        <strain evidence="2 3">Bristol N2</strain>
    </source>
</reference>
<gene>
    <name evidence="2" type="ORF">CELE_K12C11.5</name>
    <name evidence="2 4" type="ORF">K12C11.5</name>
</gene>
<dbReference type="AGR" id="WB:WBGene00044896"/>
<dbReference type="WormBase" id="K12C11.5">
    <property type="protein sequence ID" value="CE49478"/>
    <property type="gene ID" value="WBGene00044896"/>
</dbReference>
<feature type="region of interest" description="Disordered" evidence="1">
    <location>
        <begin position="105"/>
        <end position="126"/>
    </location>
</feature>
<dbReference type="CTD" id="4926970"/>
<evidence type="ECO:0000313" key="4">
    <source>
        <dbReference type="WormBase" id="K12C11.5"/>
    </source>
</evidence>
<dbReference type="Proteomes" id="UP000001940">
    <property type="component" value="Chromosome I"/>
</dbReference>
<keyword evidence="3" id="KW-1185">Reference proteome</keyword>
<accession>A4V4W5</accession>
<dbReference type="RefSeq" id="NP_001076606.3">
    <property type="nucleotide sequence ID" value="NM_001083137.3"/>
</dbReference>
<proteinExistence type="predicted"/>
<organism evidence="2 3">
    <name type="scientific">Caenorhabditis elegans</name>
    <dbReference type="NCBI Taxonomy" id="6239"/>
    <lineage>
        <taxon>Eukaryota</taxon>
        <taxon>Metazoa</taxon>
        <taxon>Ecdysozoa</taxon>
        <taxon>Nematoda</taxon>
        <taxon>Chromadorea</taxon>
        <taxon>Rhabditida</taxon>
        <taxon>Rhabditina</taxon>
        <taxon>Rhabditomorpha</taxon>
        <taxon>Rhabditoidea</taxon>
        <taxon>Rhabditidae</taxon>
        <taxon>Peloderinae</taxon>
        <taxon>Caenorhabditis</taxon>
    </lineage>
</organism>
<dbReference type="eggNOG" id="ENOG502TI9T">
    <property type="taxonomic scope" value="Eukaryota"/>
</dbReference>
<protein>
    <submittedName>
        <fullName evidence="2">MADS-box domain-containing protein</fullName>
    </submittedName>
</protein>
<evidence type="ECO:0000256" key="1">
    <source>
        <dbReference type="SAM" id="MobiDB-lite"/>
    </source>
</evidence>
<dbReference type="OMA" id="RTVMEDQ"/>
<evidence type="ECO:0000313" key="2">
    <source>
        <dbReference type="EMBL" id="CCD72946.2"/>
    </source>
</evidence>
<dbReference type="HOGENOM" id="CLU_146906_0_0_1"/>
<dbReference type="EMBL" id="BX284601">
    <property type="protein sequence ID" value="CCD72946.2"/>
    <property type="molecule type" value="Genomic_DNA"/>
</dbReference>
<dbReference type="GeneID" id="4926970"/>
<dbReference type="UCSC" id="K12C11.5">
    <property type="organism name" value="c. elegans"/>
</dbReference>
<dbReference type="AlphaFoldDB" id="A4V4W5"/>
<dbReference type="STRING" id="6239.K12C11.5.1"/>
<name>A4V4W5_CAEEL</name>